<dbReference type="Proteomes" id="UP000824120">
    <property type="component" value="Chromosome 3"/>
</dbReference>
<dbReference type="GO" id="GO:0005886">
    <property type="term" value="C:plasma membrane"/>
    <property type="evidence" value="ECO:0007669"/>
    <property type="project" value="UniProtKB-SubCell"/>
</dbReference>
<feature type="domain" description="Casparian strip membrane protein" evidence="9">
    <location>
        <begin position="13"/>
        <end position="113"/>
    </location>
</feature>
<evidence type="ECO:0000256" key="1">
    <source>
        <dbReference type="ARBA" id="ARBA00004651"/>
    </source>
</evidence>
<gene>
    <name evidence="10" type="ORF">H5410_017469</name>
</gene>
<feature type="transmembrane region" description="Helical" evidence="8">
    <location>
        <begin position="234"/>
        <end position="254"/>
    </location>
</feature>
<evidence type="ECO:0000256" key="4">
    <source>
        <dbReference type="ARBA" id="ARBA00022475"/>
    </source>
</evidence>
<comment type="subcellular location">
    <subcellularLocation>
        <location evidence="1 8">Cell membrane</location>
        <topology evidence="1 8">Multi-pass membrane protein</topology>
    </subcellularLocation>
</comment>
<keyword evidence="4 8" id="KW-1003">Cell membrane</keyword>
<evidence type="ECO:0000256" key="8">
    <source>
        <dbReference type="RuleBase" id="RU361233"/>
    </source>
</evidence>
<accession>A0A9J5ZZ83</accession>
<evidence type="ECO:0000256" key="7">
    <source>
        <dbReference type="ARBA" id="ARBA00023136"/>
    </source>
</evidence>
<evidence type="ECO:0000259" key="9">
    <source>
        <dbReference type="Pfam" id="PF04535"/>
    </source>
</evidence>
<comment type="caution">
    <text evidence="10">The sequence shown here is derived from an EMBL/GenBank/DDBJ whole genome shotgun (WGS) entry which is preliminary data.</text>
</comment>
<name>A0A9J5ZZ83_SOLCO</name>
<comment type="caution">
    <text evidence="8">Lacks conserved residue(s) required for the propagation of feature annotation.</text>
</comment>
<evidence type="ECO:0000313" key="11">
    <source>
        <dbReference type="Proteomes" id="UP000824120"/>
    </source>
</evidence>
<feature type="transmembrane region" description="Helical" evidence="8">
    <location>
        <begin position="52"/>
        <end position="76"/>
    </location>
</feature>
<keyword evidence="7 8" id="KW-0472">Membrane</keyword>
<evidence type="ECO:0000256" key="2">
    <source>
        <dbReference type="ARBA" id="ARBA00007651"/>
    </source>
</evidence>
<dbReference type="EMBL" id="JACXVP010000003">
    <property type="protein sequence ID" value="KAG5617645.1"/>
    <property type="molecule type" value="Genomic_DNA"/>
</dbReference>
<evidence type="ECO:0000256" key="3">
    <source>
        <dbReference type="ARBA" id="ARBA00011489"/>
    </source>
</evidence>
<keyword evidence="5 8" id="KW-0812">Transmembrane</keyword>
<reference evidence="10 11" key="1">
    <citation type="submission" date="2020-09" db="EMBL/GenBank/DDBJ databases">
        <title>De no assembly of potato wild relative species, Solanum commersonii.</title>
        <authorList>
            <person name="Cho K."/>
        </authorList>
    </citation>
    <scope>NUCLEOTIDE SEQUENCE [LARGE SCALE GENOMIC DNA]</scope>
    <source>
        <strain evidence="10">LZ3.2</strain>
        <tissue evidence="10">Leaf</tissue>
    </source>
</reference>
<dbReference type="OrthoDB" id="685197at2759"/>
<feature type="transmembrane region" description="Helical" evidence="8">
    <location>
        <begin position="149"/>
        <end position="167"/>
    </location>
</feature>
<feature type="transmembrane region" description="Helical" evidence="8">
    <location>
        <begin position="97"/>
        <end position="120"/>
    </location>
</feature>
<dbReference type="Pfam" id="PF04535">
    <property type="entry name" value="CASP_dom"/>
    <property type="match status" value="1"/>
</dbReference>
<dbReference type="AlphaFoldDB" id="A0A9J5ZZ83"/>
<dbReference type="PANTHER" id="PTHR33573:SF17">
    <property type="entry name" value="CASP-LIKE PROTEIN 4D1"/>
    <property type="match status" value="1"/>
</dbReference>
<comment type="similarity">
    <text evidence="2 8">Belongs to the Casparian strip membrane proteins (CASP) family.</text>
</comment>
<dbReference type="PANTHER" id="PTHR33573">
    <property type="entry name" value="CASP-LIKE PROTEIN 4A4"/>
    <property type="match status" value="1"/>
</dbReference>
<evidence type="ECO:0000256" key="6">
    <source>
        <dbReference type="ARBA" id="ARBA00022989"/>
    </source>
</evidence>
<protein>
    <recommendedName>
        <fullName evidence="8">CASP-like protein</fullName>
    </recommendedName>
</protein>
<comment type="subunit">
    <text evidence="3 8">Homodimer and heterodimers.</text>
</comment>
<evidence type="ECO:0000313" key="10">
    <source>
        <dbReference type="EMBL" id="KAG5617645.1"/>
    </source>
</evidence>
<sequence>MATSKRIIINSIVVLRILTLSACAAAGALIVTNNFKLDGDKTKFSDIRGYRYVLAAAAGGVLYSLIQLPFALYQAVKGKRLINGQFLPMFDFYGDKVIAFFLASGVGVGFGVSIELKLLIDQLVDGLGSLGASGLDEFGDKNKKFVDRGTIASGVLLVAAFALYQAIKGKRLISGQFLPMFDFYGDKVMAFLLASGVGVGFEFKNFVDESIDIIEDNEVRVEFREKGDKFFDNAIIASGILLAGFTTMAITTILNTAKRTGKSF</sequence>
<keyword evidence="6 8" id="KW-1133">Transmembrane helix</keyword>
<dbReference type="InterPro" id="IPR006702">
    <property type="entry name" value="CASP_dom"/>
</dbReference>
<feature type="transmembrane region" description="Helical" evidence="8">
    <location>
        <begin position="7"/>
        <end position="32"/>
    </location>
</feature>
<keyword evidence="11" id="KW-1185">Reference proteome</keyword>
<proteinExistence type="inferred from homology"/>
<organism evidence="10 11">
    <name type="scientific">Solanum commersonii</name>
    <name type="common">Commerson's wild potato</name>
    <name type="synonym">Commerson's nightshade</name>
    <dbReference type="NCBI Taxonomy" id="4109"/>
    <lineage>
        <taxon>Eukaryota</taxon>
        <taxon>Viridiplantae</taxon>
        <taxon>Streptophyta</taxon>
        <taxon>Embryophyta</taxon>
        <taxon>Tracheophyta</taxon>
        <taxon>Spermatophyta</taxon>
        <taxon>Magnoliopsida</taxon>
        <taxon>eudicotyledons</taxon>
        <taxon>Gunneridae</taxon>
        <taxon>Pentapetalae</taxon>
        <taxon>asterids</taxon>
        <taxon>lamiids</taxon>
        <taxon>Solanales</taxon>
        <taxon>Solanaceae</taxon>
        <taxon>Solanoideae</taxon>
        <taxon>Solaneae</taxon>
        <taxon>Solanum</taxon>
    </lineage>
</organism>
<evidence type="ECO:0000256" key="5">
    <source>
        <dbReference type="ARBA" id="ARBA00022692"/>
    </source>
</evidence>